<evidence type="ECO:0000256" key="3">
    <source>
        <dbReference type="ARBA" id="ARBA00023136"/>
    </source>
</evidence>
<organism evidence="10 11">
    <name type="scientific">Sporosarcina psychrophila</name>
    <name type="common">Bacillus psychrophilus</name>
    <dbReference type="NCBI Taxonomy" id="1476"/>
    <lineage>
        <taxon>Bacteria</taxon>
        <taxon>Bacillati</taxon>
        <taxon>Bacillota</taxon>
        <taxon>Bacilli</taxon>
        <taxon>Bacillales</taxon>
        <taxon>Caryophanaceae</taxon>
        <taxon>Sporosarcina</taxon>
    </lineage>
</organism>
<dbReference type="AlphaFoldDB" id="A0A921FZY2"/>
<reference evidence="10" key="1">
    <citation type="journal article" date="2021" name="PeerJ">
        <title>Extensive microbial diversity within the chicken gut microbiome revealed by metagenomics and culture.</title>
        <authorList>
            <person name="Gilroy R."/>
            <person name="Ravi A."/>
            <person name="Getino M."/>
            <person name="Pursley I."/>
            <person name="Horton D.L."/>
            <person name="Alikhan N.F."/>
            <person name="Baker D."/>
            <person name="Gharbi K."/>
            <person name="Hall N."/>
            <person name="Watson M."/>
            <person name="Adriaenssens E.M."/>
            <person name="Foster-Nyarko E."/>
            <person name="Jarju S."/>
            <person name="Secka A."/>
            <person name="Antonio M."/>
            <person name="Oren A."/>
            <person name="Chaudhuri R.R."/>
            <person name="La Ragione R."/>
            <person name="Hildebrand F."/>
            <person name="Pallen M.J."/>
        </authorList>
    </citation>
    <scope>NUCLEOTIDE SEQUENCE</scope>
    <source>
        <strain evidence="10">CHK171-7178</strain>
    </source>
</reference>
<keyword evidence="3 7" id="KW-0472">Membrane</keyword>
<evidence type="ECO:0000256" key="1">
    <source>
        <dbReference type="ARBA" id="ARBA00004236"/>
    </source>
</evidence>
<feature type="transmembrane region" description="Helical" evidence="7">
    <location>
        <begin position="7"/>
        <end position="29"/>
    </location>
</feature>
<evidence type="ECO:0000313" key="11">
    <source>
        <dbReference type="Proteomes" id="UP000698173"/>
    </source>
</evidence>
<dbReference type="SMART" id="SM00304">
    <property type="entry name" value="HAMP"/>
    <property type="match status" value="2"/>
</dbReference>
<comment type="similarity">
    <text evidence="5">Belongs to the methyl-accepting chemotaxis (MCP) protein family.</text>
</comment>
<dbReference type="PROSITE" id="PS50111">
    <property type="entry name" value="CHEMOTAXIS_TRANSDUC_2"/>
    <property type="match status" value="1"/>
</dbReference>
<dbReference type="InterPro" id="IPR004089">
    <property type="entry name" value="MCPsignal_dom"/>
</dbReference>
<evidence type="ECO:0000256" key="6">
    <source>
        <dbReference type="PROSITE-ProRule" id="PRU00284"/>
    </source>
</evidence>
<evidence type="ECO:0000259" key="9">
    <source>
        <dbReference type="PROSITE" id="PS50885"/>
    </source>
</evidence>
<keyword evidence="4 6" id="KW-0807">Transducer</keyword>
<evidence type="ECO:0000313" key="10">
    <source>
        <dbReference type="EMBL" id="HJF32017.1"/>
    </source>
</evidence>
<dbReference type="SUPFAM" id="SSF58104">
    <property type="entry name" value="Methyl-accepting chemotaxis protein (MCP) signaling domain"/>
    <property type="match status" value="1"/>
</dbReference>
<feature type="transmembrane region" description="Helical" evidence="7">
    <location>
        <begin position="189"/>
        <end position="207"/>
    </location>
</feature>
<comment type="subcellular location">
    <subcellularLocation>
        <location evidence="1">Cell membrane</location>
    </subcellularLocation>
</comment>
<comment type="caution">
    <text evidence="10">The sequence shown here is derived from an EMBL/GenBank/DDBJ whole genome shotgun (WGS) entry which is preliminary data.</text>
</comment>
<dbReference type="Pfam" id="PF00672">
    <property type="entry name" value="HAMP"/>
    <property type="match status" value="1"/>
</dbReference>
<gene>
    <name evidence="10" type="ORF">K8V56_09600</name>
</gene>
<dbReference type="InterPro" id="IPR003660">
    <property type="entry name" value="HAMP_dom"/>
</dbReference>
<dbReference type="PANTHER" id="PTHR32089:SF112">
    <property type="entry name" value="LYSOZYME-LIKE PROTEIN-RELATED"/>
    <property type="match status" value="1"/>
</dbReference>
<protein>
    <submittedName>
        <fullName evidence="10">Methyl-accepting chemotaxis protein</fullName>
    </submittedName>
</protein>
<dbReference type="GO" id="GO:0005886">
    <property type="term" value="C:plasma membrane"/>
    <property type="evidence" value="ECO:0007669"/>
    <property type="project" value="UniProtKB-SubCell"/>
</dbReference>
<dbReference type="CDD" id="cd06225">
    <property type="entry name" value="HAMP"/>
    <property type="match status" value="1"/>
</dbReference>
<keyword evidence="7" id="KW-1133">Transmembrane helix</keyword>
<dbReference type="PROSITE" id="PS50885">
    <property type="entry name" value="HAMP"/>
    <property type="match status" value="1"/>
</dbReference>
<name>A0A921FZY2_SPOPS</name>
<dbReference type="CDD" id="cd18774">
    <property type="entry name" value="PDC2_HK_sensor"/>
    <property type="match status" value="1"/>
</dbReference>
<dbReference type="GO" id="GO:0007165">
    <property type="term" value="P:signal transduction"/>
    <property type="evidence" value="ECO:0007669"/>
    <property type="project" value="UniProtKB-KW"/>
</dbReference>
<dbReference type="Gene3D" id="6.10.340.10">
    <property type="match status" value="1"/>
</dbReference>
<evidence type="ECO:0000256" key="7">
    <source>
        <dbReference type="SAM" id="Phobius"/>
    </source>
</evidence>
<dbReference type="PANTHER" id="PTHR32089">
    <property type="entry name" value="METHYL-ACCEPTING CHEMOTAXIS PROTEIN MCPB"/>
    <property type="match status" value="1"/>
</dbReference>
<evidence type="ECO:0000256" key="4">
    <source>
        <dbReference type="ARBA" id="ARBA00023224"/>
    </source>
</evidence>
<proteinExistence type="inferred from homology"/>
<dbReference type="EMBL" id="DYWT01000159">
    <property type="protein sequence ID" value="HJF32017.1"/>
    <property type="molecule type" value="Genomic_DNA"/>
</dbReference>
<dbReference type="Pfam" id="PF00015">
    <property type="entry name" value="MCPsignal"/>
    <property type="match status" value="1"/>
</dbReference>
<evidence type="ECO:0000259" key="8">
    <source>
        <dbReference type="PROSITE" id="PS50111"/>
    </source>
</evidence>
<reference evidence="10" key="2">
    <citation type="submission" date="2021-09" db="EMBL/GenBank/DDBJ databases">
        <authorList>
            <person name="Gilroy R."/>
        </authorList>
    </citation>
    <scope>NUCLEOTIDE SEQUENCE</scope>
    <source>
        <strain evidence="10">CHK171-7178</strain>
    </source>
</reference>
<evidence type="ECO:0000256" key="2">
    <source>
        <dbReference type="ARBA" id="ARBA00022475"/>
    </source>
</evidence>
<dbReference type="Proteomes" id="UP000698173">
    <property type="component" value="Unassembled WGS sequence"/>
</dbReference>
<dbReference type="Gene3D" id="1.10.287.950">
    <property type="entry name" value="Methyl-accepting chemotaxis protein"/>
    <property type="match status" value="1"/>
</dbReference>
<feature type="domain" description="HAMP" evidence="9">
    <location>
        <begin position="208"/>
        <end position="261"/>
    </location>
</feature>
<keyword evidence="7" id="KW-0812">Transmembrane</keyword>
<evidence type="ECO:0000256" key="5">
    <source>
        <dbReference type="ARBA" id="ARBA00029447"/>
    </source>
</evidence>
<dbReference type="SMART" id="SM00283">
    <property type="entry name" value="MA"/>
    <property type="match status" value="1"/>
</dbReference>
<feature type="domain" description="Methyl-accepting transducer" evidence="8">
    <location>
        <begin position="280"/>
        <end position="544"/>
    </location>
</feature>
<accession>A0A921FZY2</accession>
<keyword evidence="2" id="KW-1003">Cell membrane</keyword>
<sequence length="567" mass="61400">MRNTLTVQLGTIIVGIMVAMLTITSVATYKTAYDKLYDAAGVEAYGCASITTGLIRPEDVEKMLEGDRETMDEVGQQLNWTINHKAIFETQYIIDLDGKILALDDHLSAKGLKPGDSVPVDKEALAMLLDMKHSTYTDLYEFEGIERLSGYAPIFENHDSTGKIIAISVIDFDGSIVAERTWGVVRNGILISLIPMIIASIITILLIRRKTKSISALIAHAKEIADGNLSIKDTVVTSKDEVGDLGRTLNIMTANLRNMIGTVKSTSIQLTRNSLDTTASLNEMQMAVQQVAHNMSETAASISDGTINAEHASKILSTLANDLQDSKEKADLSVENSQLTMQTAEEGQHSVNDINNDMEKIRVSSNEAGGTIQNLIESTTKIQNITNSIASIAAQTNLLALNASIEAARAGEHGKGFAVVAEEVRKLAEQSNIEVLEVEKLVHDITESISQVVSSTSESTKLIESGTETVRMTATSLSNISRAVSETVKEINLISELTTAEAESSSRVVELINQLTQSIHSIEDMTNNISAATEQTSASIDEVAIRSAEMSHMAQDLEKVVGQFRLE</sequence>